<feature type="transmembrane region" description="Helical" evidence="12">
    <location>
        <begin position="153"/>
        <end position="173"/>
    </location>
</feature>
<feature type="transmembrane region" description="Helical" evidence="12">
    <location>
        <begin position="12"/>
        <end position="32"/>
    </location>
</feature>
<feature type="transmembrane region" description="Helical" evidence="12">
    <location>
        <begin position="297"/>
        <end position="316"/>
    </location>
</feature>
<evidence type="ECO:0000256" key="12">
    <source>
        <dbReference type="SAM" id="Phobius"/>
    </source>
</evidence>
<feature type="transmembrane region" description="Helical" evidence="12">
    <location>
        <begin position="116"/>
        <end position="133"/>
    </location>
</feature>
<evidence type="ECO:0000256" key="8">
    <source>
        <dbReference type="ARBA" id="ARBA00022777"/>
    </source>
</evidence>
<feature type="transmembrane region" description="Helical" evidence="12">
    <location>
        <begin position="244"/>
        <end position="263"/>
    </location>
</feature>
<evidence type="ECO:0000256" key="4">
    <source>
        <dbReference type="ARBA" id="ARBA00022597"/>
    </source>
</evidence>
<feature type="transmembrane region" description="Helical" evidence="12">
    <location>
        <begin position="323"/>
        <end position="342"/>
    </location>
</feature>
<dbReference type="Pfam" id="PF02378">
    <property type="entry name" value="PTS_EIIC"/>
    <property type="match status" value="1"/>
</dbReference>
<evidence type="ECO:0000256" key="3">
    <source>
        <dbReference type="ARBA" id="ARBA00022475"/>
    </source>
</evidence>
<dbReference type="PROSITE" id="PS51103">
    <property type="entry name" value="PTS_EIIC_TYPE_1"/>
    <property type="match status" value="1"/>
</dbReference>
<accession>A0A4Z0D9Y0</accession>
<dbReference type="InterPro" id="IPR050429">
    <property type="entry name" value="PTS_Glucose_EIICBA"/>
</dbReference>
<evidence type="ECO:0000256" key="9">
    <source>
        <dbReference type="ARBA" id="ARBA00022989"/>
    </source>
</evidence>
<evidence type="ECO:0000256" key="10">
    <source>
        <dbReference type="ARBA" id="ARBA00023136"/>
    </source>
</evidence>
<keyword evidence="4 15" id="KW-0762">Sugar transport</keyword>
<dbReference type="GO" id="GO:0008982">
    <property type="term" value="F:protein-N(PI)-phosphohistidine-sugar phosphotransferase activity"/>
    <property type="evidence" value="ECO:0007669"/>
    <property type="project" value="InterPro"/>
</dbReference>
<dbReference type="GO" id="GO:0019866">
    <property type="term" value="C:organelle inner membrane"/>
    <property type="evidence" value="ECO:0007669"/>
    <property type="project" value="InterPro"/>
</dbReference>
<dbReference type="RefSeq" id="WP_135269902.1">
    <property type="nucleotide sequence ID" value="NZ_SRIB01000001.1"/>
</dbReference>
<dbReference type="GO" id="GO:0016301">
    <property type="term" value="F:kinase activity"/>
    <property type="evidence" value="ECO:0007669"/>
    <property type="project" value="UniProtKB-KW"/>
</dbReference>
<keyword evidence="7 12" id="KW-0812">Transmembrane</keyword>
<dbReference type="GO" id="GO:0015572">
    <property type="term" value="F:N-acetylglucosamine transmembrane transporter activity"/>
    <property type="evidence" value="ECO:0007669"/>
    <property type="project" value="InterPro"/>
</dbReference>
<feature type="transmembrane region" description="Helical" evidence="12">
    <location>
        <begin position="354"/>
        <end position="373"/>
    </location>
</feature>
<feature type="domain" description="PTS EIIB type-1" evidence="13">
    <location>
        <begin position="425"/>
        <end position="503"/>
    </location>
</feature>
<keyword evidence="6" id="KW-0598">Phosphotransferase system</keyword>
<evidence type="ECO:0000313" key="16">
    <source>
        <dbReference type="Proteomes" id="UP000298381"/>
    </source>
</evidence>
<dbReference type="InterPro" id="IPR010974">
    <property type="entry name" value="PTS_IIBC_nag"/>
</dbReference>
<feature type="transmembrane region" description="Helical" evidence="12">
    <location>
        <begin position="213"/>
        <end position="232"/>
    </location>
</feature>
<proteinExistence type="predicted"/>
<dbReference type="PROSITE" id="PS51098">
    <property type="entry name" value="PTS_EIIB_TYPE_1"/>
    <property type="match status" value="1"/>
</dbReference>
<evidence type="ECO:0000256" key="2">
    <source>
        <dbReference type="ARBA" id="ARBA00022448"/>
    </source>
</evidence>
<gene>
    <name evidence="15" type="ORF">E4100_00835</name>
</gene>
<evidence type="ECO:0000256" key="6">
    <source>
        <dbReference type="ARBA" id="ARBA00022683"/>
    </source>
</evidence>
<dbReference type="InterPro" id="IPR003352">
    <property type="entry name" value="PTS_EIIC"/>
</dbReference>
<dbReference type="Gene3D" id="3.30.1360.60">
    <property type="entry name" value="Glucose permease domain IIB"/>
    <property type="match status" value="1"/>
</dbReference>
<sequence length="503" mass="54647">MKKYFQRLGSSLMLPVAVLPAAAILLGIGYAIDPTGWGGGSPVAAFLIKAGDSIIGNMSILFAIGVSIGMSKERDGAAALSGLVGYLVVTTLLSTESVAMLKGIEVSEVNAAFSKIENQFVGIISGLTAAAMYNRFSKVKLPDALAFFSGKRLVPIVTSAVMLLESMALLFVWPVVYTALVNFGTTISGLGYIGAGLYGFFNRLLIPTGLHHALNSVFWFDVAGINDIGNFWAGTGTKGITGMYQAGFFPIMMFGLIGAAIAMYQTAKPKRKKEIKSLMMAAGFASFLTGVTEPLEFSFMFVAPVLYVVHAILTGISLAVSAFFNWTAGFGFSAGLIDFVLSSRLPLANNPYMLILQGVFFGFLYYIIFRFLIVKFNIQTPGREAEDIDLKNSDEMAERFTDNYSDNYNEIDSKEKISTTNEKFANIAKIIYTGLGEDENIVNIENCTTRLRIEVKDMDKVDIGKIKKADIAGVKVTGPYTLQIVIGLQVQFVWEELDKLISK</sequence>
<dbReference type="Pfam" id="PF00367">
    <property type="entry name" value="PTS_EIIB"/>
    <property type="match status" value="1"/>
</dbReference>
<organism evidence="15 16">
    <name type="scientific">Soehngenia longivitae</name>
    <dbReference type="NCBI Taxonomy" id="2562294"/>
    <lineage>
        <taxon>Bacteria</taxon>
        <taxon>Bacillati</taxon>
        <taxon>Bacillota</taxon>
        <taxon>Tissierellia</taxon>
        <taxon>Tissierellales</taxon>
        <taxon>Tissierellaceae</taxon>
        <taxon>Soehngenia</taxon>
    </lineage>
</organism>
<keyword evidence="2" id="KW-0813">Transport</keyword>
<evidence type="ECO:0000259" key="13">
    <source>
        <dbReference type="PROSITE" id="PS51098"/>
    </source>
</evidence>
<dbReference type="CDD" id="cd00212">
    <property type="entry name" value="PTS_IIB_glc"/>
    <property type="match status" value="1"/>
</dbReference>
<dbReference type="GO" id="GO:0015764">
    <property type="term" value="P:N-acetylglucosamine transport"/>
    <property type="evidence" value="ECO:0007669"/>
    <property type="project" value="TreeGrafter"/>
</dbReference>
<dbReference type="OrthoDB" id="9764327at2"/>
<dbReference type="GO" id="GO:0090563">
    <property type="term" value="F:protein-phosphocysteine-sugar phosphotransferase activity"/>
    <property type="evidence" value="ECO:0007669"/>
    <property type="project" value="TreeGrafter"/>
</dbReference>
<dbReference type="SUPFAM" id="SSF55604">
    <property type="entry name" value="Glucose permease domain IIB"/>
    <property type="match status" value="1"/>
</dbReference>
<dbReference type="InterPro" id="IPR018113">
    <property type="entry name" value="PTrfase_EIIB_Cys"/>
</dbReference>
<evidence type="ECO:0000256" key="1">
    <source>
        <dbReference type="ARBA" id="ARBA00004651"/>
    </source>
</evidence>
<feature type="transmembrane region" description="Helical" evidence="12">
    <location>
        <begin position="44"/>
        <end position="64"/>
    </location>
</feature>
<dbReference type="PANTHER" id="PTHR30009">
    <property type="entry name" value="CYTOCHROME C-TYPE SYNTHESIS PROTEIN AND PTS TRANSMEMBRANE COMPONENT"/>
    <property type="match status" value="1"/>
</dbReference>
<comment type="caution">
    <text evidence="15">The sequence shown here is derived from an EMBL/GenBank/DDBJ whole genome shotgun (WGS) entry which is preliminary data.</text>
</comment>
<name>A0A4Z0D9Y0_9FIRM</name>
<feature type="active site" description="Phosphocysteine intermediate; for EIIB activity" evidence="11">
    <location>
        <position position="447"/>
    </location>
</feature>
<reference evidence="15 16" key="1">
    <citation type="submission" date="2019-03" db="EMBL/GenBank/DDBJ databases">
        <title>Draft genome sequence data and analysis of a Fermenting Bacterium, Soehngenia longevitae strain 1933PT, isolated from petroleum reservoir in Azerbaijan.</title>
        <authorList>
            <person name="Grouzdev D.S."/>
            <person name="Bidzhieva S.K."/>
            <person name="Sokolova D.S."/>
            <person name="Tourova T.P."/>
            <person name="Poltaraus A.B."/>
            <person name="Nazina T.N."/>
        </authorList>
    </citation>
    <scope>NUCLEOTIDE SEQUENCE [LARGE SCALE GENOMIC DNA]</scope>
    <source>
        <strain evidence="15 16">1933P</strain>
    </source>
</reference>
<dbReference type="InterPro" id="IPR036878">
    <property type="entry name" value="Glu_permease_IIB"/>
</dbReference>
<evidence type="ECO:0000259" key="14">
    <source>
        <dbReference type="PROSITE" id="PS51103"/>
    </source>
</evidence>
<dbReference type="GO" id="GO:0005886">
    <property type="term" value="C:plasma membrane"/>
    <property type="evidence" value="ECO:0007669"/>
    <property type="project" value="UniProtKB-SubCell"/>
</dbReference>
<keyword evidence="16" id="KW-1185">Reference proteome</keyword>
<dbReference type="InterPro" id="IPR013013">
    <property type="entry name" value="PTS_EIIC_1"/>
</dbReference>
<keyword evidence="9 12" id="KW-1133">Transmembrane helix</keyword>
<comment type="subcellular location">
    <subcellularLocation>
        <location evidence="1">Cell membrane</location>
        <topology evidence="1">Multi-pass membrane protein</topology>
    </subcellularLocation>
</comment>
<evidence type="ECO:0000256" key="5">
    <source>
        <dbReference type="ARBA" id="ARBA00022679"/>
    </source>
</evidence>
<dbReference type="Proteomes" id="UP000298381">
    <property type="component" value="Unassembled WGS sequence"/>
</dbReference>
<feature type="domain" description="PTS EIIC type-1" evidence="14">
    <location>
        <begin position="1"/>
        <end position="385"/>
    </location>
</feature>
<feature type="transmembrane region" description="Helical" evidence="12">
    <location>
        <begin position="275"/>
        <end position="291"/>
    </location>
</feature>
<protein>
    <submittedName>
        <fullName evidence="15">PTS glucose transporter subunit IIBC</fullName>
    </submittedName>
</protein>
<dbReference type="GO" id="GO:0009401">
    <property type="term" value="P:phosphoenolpyruvate-dependent sugar phosphotransferase system"/>
    <property type="evidence" value="ECO:0007669"/>
    <property type="project" value="UniProtKB-KW"/>
</dbReference>
<keyword evidence="10 12" id="KW-0472">Membrane</keyword>
<dbReference type="AlphaFoldDB" id="A0A4Z0D9Y0"/>
<keyword evidence="5" id="KW-0808">Transferase</keyword>
<feature type="transmembrane region" description="Helical" evidence="12">
    <location>
        <begin position="76"/>
        <end position="96"/>
    </location>
</feature>
<dbReference type="EMBL" id="SRIB01000001">
    <property type="protein sequence ID" value="TFZ41711.1"/>
    <property type="molecule type" value="Genomic_DNA"/>
</dbReference>
<dbReference type="PROSITE" id="PS01035">
    <property type="entry name" value="PTS_EIIB_TYPE_1_CYS"/>
    <property type="match status" value="1"/>
</dbReference>
<keyword evidence="3" id="KW-1003">Cell membrane</keyword>
<feature type="transmembrane region" description="Helical" evidence="12">
    <location>
        <begin position="179"/>
        <end position="201"/>
    </location>
</feature>
<evidence type="ECO:0000313" key="15">
    <source>
        <dbReference type="EMBL" id="TFZ41711.1"/>
    </source>
</evidence>
<keyword evidence="8" id="KW-0418">Kinase</keyword>
<evidence type="ECO:0000256" key="7">
    <source>
        <dbReference type="ARBA" id="ARBA00022692"/>
    </source>
</evidence>
<dbReference type="PANTHER" id="PTHR30009:SF4">
    <property type="entry name" value="PTS SYSTEM N-ACETYLGLUCOSAMINE-SPECIFIC EIICBA COMPONENT"/>
    <property type="match status" value="1"/>
</dbReference>
<evidence type="ECO:0000256" key="11">
    <source>
        <dbReference type="PROSITE-ProRule" id="PRU00421"/>
    </source>
</evidence>
<dbReference type="InterPro" id="IPR001996">
    <property type="entry name" value="PTS_IIB_1"/>
</dbReference>
<dbReference type="NCBIfam" id="TIGR01998">
    <property type="entry name" value="PTS-II-BC-nag"/>
    <property type="match status" value="1"/>
</dbReference>